<keyword evidence="2" id="KW-0812">Transmembrane</keyword>
<keyword evidence="1" id="KW-0175">Coiled coil</keyword>
<dbReference type="PANTHER" id="PTHR36390:SF1">
    <property type="entry name" value="MYOSIN HEAVY CHAIN-LIKE PROTEIN"/>
    <property type="match status" value="1"/>
</dbReference>
<name>A0A6A3CTS6_HIBSY</name>
<reference evidence="3" key="1">
    <citation type="submission" date="2019-09" db="EMBL/GenBank/DDBJ databases">
        <title>Draft genome information of white flower Hibiscus syriacus.</title>
        <authorList>
            <person name="Kim Y.-M."/>
        </authorList>
    </citation>
    <scope>NUCLEOTIDE SEQUENCE [LARGE SCALE GENOMIC DNA]</scope>
    <source>
        <strain evidence="3">YM2019G1</strain>
    </source>
</reference>
<dbReference type="Proteomes" id="UP000436088">
    <property type="component" value="Unassembled WGS sequence"/>
</dbReference>
<comment type="caution">
    <text evidence="3">The sequence shown here is derived from an EMBL/GenBank/DDBJ whole genome shotgun (WGS) entry which is preliminary data.</text>
</comment>
<evidence type="ECO:0000256" key="1">
    <source>
        <dbReference type="SAM" id="Coils"/>
    </source>
</evidence>
<feature type="transmembrane region" description="Helical" evidence="2">
    <location>
        <begin position="152"/>
        <end position="172"/>
    </location>
</feature>
<keyword evidence="2" id="KW-1133">Transmembrane helix</keyword>
<feature type="transmembrane region" description="Helical" evidence="2">
    <location>
        <begin position="81"/>
        <end position="102"/>
    </location>
</feature>
<dbReference type="EMBL" id="VEPZ02000198">
    <property type="protein sequence ID" value="KAE8730882.1"/>
    <property type="molecule type" value="Genomic_DNA"/>
</dbReference>
<protein>
    <submittedName>
        <fullName evidence="3">Uncharacterized protein</fullName>
    </submittedName>
</protein>
<gene>
    <name evidence="3" type="ORF">F3Y22_tig00002847pilonHSYRG00067</name>
</gene>
<organism evidence="3 4">
    <name type="scientific">Hibiscus syriacus</name>
    <name type="common">Rose of Sharon</name>
    <dbReference type="NCBI Taxonomy" id="106335"/>
    <lineage>
        <taxon>Eukaryota</taxon>
        <taxon>Viridiplantae</taxon>
        <taxon>Streptophyta</taxon>
        <taxon>Embryophyta</taxon>
        <taxon>Tracheophyta</taxon>
        <taxon>Spermatophyta</taxon>
        <taxon>Magnoliopsida</taxon>
        <taxon>eudicotyledons</taxon>
        <taxon>Gunneridae</taxon>
        <taxon>Pentapetalae</taxon>
        <taxon>rosids</taxon>
        <taxon>malvids</taxon>
        <taxon>Malvales</taxon>
        <taxon>Malvaceae</taxon>
        <taxon>Malvoideae</taxon>
        <taxon>Hibiscus</taxon>
    </lineage>
</organism>
<evidence type="ECO:0000313" key="3">
    <source>
        <dbReference type="EMBL" id="KAE8730882.1"/>
    </source>
</evidence>
<evidence type="ECO:0000313" key="4">
    <source>
        <dbReference type="Proteomes" id="UP000436088"/>
    </source>
</evidence>
<dbReference type="PANTHER" id="PTHR36390">
    <property type="entry name" value="MYOSIN HEAVY CHAIN-LIKE PROTEIN"/>
    <property type="match status" value="1"/>
</dbReference>
<keyword evidence="2" id="KW-0472">Membrane</keyword>
<dbReference type="AlphaFoldDB" id="A0A6A3CTS6"/>
<sequence length="176" mass="20638">MDLKYGKSMSHQINEYELLVKELKEELREQKLKAKEEAEDLAQEMAELRYQMTGMLKEECKRRACIEQVSLQKSRSWRHSLYILFFQCPALVSYSVRLFILIEVPVINTYLDMVQMLIAHKMHKRLLMIKPRKDVCDLHDEGSGNEVMASQAGYPAGVQSFGFSSMFFILLFKFQQ</sequence>
<proteinExistence type="predicted"/>
<evidence type="ECO:0000256" key="2">
    <source>
        <dbReference type="SAM" id="Phobius"/>
    </source>
</evidence>
<keyword evidence="4" id="KW-1185">Reference proteome</keyword>
<feature type="coiled-coil region" evidence="1">
    <location>
        <begin position="6"/>
        <end position="58"/>
    </location>
</feature>
<accession>A0A6A3CTS6</accession>